<dbReference type="Pfam" id="PF20067">
    <property type="entry name" value="SSL_N"/>
    <property type="match status" value="1"/>
</dbReference>
<reference evidence="6" key="1">
    <citation type="submission" date="2022-06" db="EMBL/GenBank/DDBJ databases">
        <authorList>
            <person name="Berger JAMES D."/>
            <person name="Berger JAMES D."/>
        </authorList>
    </citation>
    <scope>NUCLEOTIDE SEQUENCE [LARGE SCALE GENOMIC DNA]</scope>
</reference>
<evidence type="ECO:0000313" key="7">
    <source>
        <dbReference type="WBParaSite" id="TREG1_66190.1"/>
    </source>
</evidence>
<evidence type="ECO:0000256" key="4">
    <source>
        <dbReference type="SAM" id="SignalP"/>
    </source>
</evidence>
<dbReference type="PANTHER" id="PTHR10426:SF88">
    <property type="entry name" value="ADIPOCYTE PLASMA MEMBRANE-ASSOCIATED PROTEIN HEMOMUCIN-RELATED"/>
    <property type="match status" value="1"/>
</dbReference>
<keyword evidence="3" id="KW-0325">Glycoprotein</keyword>
<dbReference type="GO" id="GO:0012505">
    <property type="term" value="C:endomembrane system"/>
    <property type="evidence" value="ECO:0007669"/>
    <property type="project" value="TreeGrafter"/>
</dbReference>
<dbReference type="WBParaSite" id="TREG1_66190.1">
    <property type="protein sequence ID" value="TREG1_66190.1"/>
    <property type="gene ID" value="TREG1_66190"/>
</dbReference>
<name>A0AA85K2B2_TRIRE</name>
<dbReference type="PANTHER" id="PTHR10426">
    <property type="entry name" value="STRICTOSIDINE SYNTHASE-RELATED"/>
    <property type="match status" value="1"/>
</dbReference>
<organism evidence="6 7">
    <name type="scientific">Trichobilharzia regenti</name>
    <name type="common">Nasal bird schistosome</name>
    <dbReference type="NCBI Taxonomy" id="157069"/>
    <lineage>
        <taxon>Eukaryota</taxon>
        <taxon>Metazoa</taxon>
        <taxon>Spiralia</taxon>
        <taxon>Lophotrochozoa</taxon>
        <taxon>Platyhelminthes</taxon>
        <taxon>Trematoda</taxon>
        <taxon>Digenea</taxon>
        <taxon>Strigeidida</taxon>
        <taxon>Schistosomatoidea</taxon>
        <taxon>Schistosomatidae</taxon>
        <taxon>Trichobilharzia</taxon>
    </lineage>
</organism>
<evidence type="ECO:0000256" key="2">
    <source>
        <dbReference type="ARBA" id="ARBA00022553"/>
    </source>
</evidence>
<evidence type="ECO:0000256" key="3">
    <source>
        <dbReference type="ARBA" id="ARBA00023180"/>
    </source>
</evidence>
<comment type="similarity">
    <text evidence="1">Belongs to the strictosidine synthase family.</text>
</comment>
<sequence length="374" mass="42050">MGLRLRNILLSSCFAICLAYVIHQHLSQSSDPRVYHVTPPSLELDDRLISNDKYSKLEKIHLQYYTGPESFAFYNGSLYTTVKEGKILKINDSGITVHATLASPDCTNSNQCSRPLGLRMLKNSRYLLVTDAYLGVYSVSLEDGGVRKLFPLKDDFKFTFFDDSFLLPNGSVFITEASTNYTIQEFRSALLEGLPSGRLIMADTNTGKHSVILDNLRFPNGIEIHRDGKSILVAESMKLRILRVPLDGGEVTLFRDGLPGSPDNIRASPRGGYWVPVQGLPDSPVMAFIFKKLPVWPNIRYLLSKLMSLFPKFATDTSGPSILLRLDEEGNIAEIWKDLHHELPSVSEVLEYNDTLYTGSFYLPYIGRLKRLSN</sequence>
<feature type="chain" id="PRO_5041666718" description="Strictosidine synthase conserved region domain-containing protein" evidence="4">
    <location>
        <begin position="20"/>
        <end position="374"/>
    </location>
</feature>
<feature type="signal peptide" evidence="4">
    <location>
        <begin position="1"/>
        <end position="19"/>
    </location>
</feature>
<accession>A0AA85K2B2</accession>
<evidence type="ECO:0000313" key="6">
    <source>
        <dbReference type="Proteomes" id="UP000050795"/>
    </source>
</evidence>
<keyword evidence="4" id="KW-0732">Signal</keyword>
<proteinExistence type="inferred from homology"/>
<dbReference type="InterPro" id="IPR011042">
    <property type="entry name" value="6-blade_b-propeller_TolB-like"/>
</dbReference>
<dbReference type="Gene3D" id="2.120.10.30">
    <property type="entry name" value="TolB, C-terminal domain"/>
    <property type="match status" value="1"/>
</dbReference>
<dbReference type="Pfam" id="PF03088">
    <property type="entry name" value="Str_synth"/>
    <property type="match status" value="1"/>
</dbReference>
<dbReference type="SUPFAM" id="SSF63829">
    <property type="entry name" value="Calcium-dependent phosphotriesterase"/>
    <property type="match status" value="1"/>
</dbReference>
<keyword evidence="2" id="KW-0597">Phosphoprotein</keyword>
<evidence type="ECO:0000256" key="1">
    <source>
        <dbReference type="ARBA" id="ARBA00009191"/>
    </source>
</evidence>
<dbReference type="InterPro" id="IPR018119">
    <property type="entry name" value="Strictosidine_synth_cons-reg"/>
</dbReference>
<protein>
    <recommendedName>
        <fullName evidence="5">Strictosidine synthase conserved region domain-containing protein</fullName>
    </recommendedName>
</protein>
<evidence type="ECO:0000259" key="5">
    <source>
        <dbReference type="Pfam" id="PF03088"/>
    </source>
</evidence>
<keyword evidence="6" id="KW-1185">Reference proteome</keyword>
<feature type="domain" description="Strictosidine synthase conserved region" evidence="5">
    <location>
        <begin position="169"/>
        <end position="243"/>
    </location>
</feature>
<reference evidence="7" key="2">
    <citation type="submission" date="2023-11" db="UniProtKB">
        <authorList>
            <consortium name="WormBaseParasite"/>
        </authorList>
    </citation>
    <scope>IDENTIFICATION</scope>
</reference>
<dbReference type="AlphaFoldDB" id="A0AA85K2B2"/>
<dbReference type="GO" id="GO:0016787">
    <property type="term" value="F:hydrolase activity"/>
    <property type="evidence" value="ECO:0007669"/>
    <property type="project" value="TreeGrafter"/>
</dbReference>
<dbReference type="Proteomes" id="UP000050795">
    <property type="component" value="Unassembled WGS sequence"/>
</dbReference>